<keyword evidence="8 9" id="KW-0472">Membrane</keyword>
<dbReference type="Gene3D" id="1.20.1250.20">
    <property type="entry name" value="MFS general substrate transporter like domains"/>
    <property type="match status" value="1"/>
</dbReference>
<feature type="transmembrane region" description="Helical" evidence="9">
    <location>
        <begin position="542"/>
        <end position="559"/>
    </location>
</feature>
<feature type="transmembrane region" description="Helical" evidence="9">
    <location>
        <begin position="386"/>
        <end position="406"/>
    </location>
</feature>
<evidence type="ECO:0000256" key="4">
    <source>
        <dbReference type="ARBA" id="ARBA00022554"/>
    </source>
</evidence>
<dbReference type="GO" id="GO:0006914">
    <property type="term" value="P:autophagy"/>
    <property type="evidence" value="ECO:0007669"/>
    <property type="project" value="UniProtKB-KW"/>
</dbReference>
<sequence length="675" mass="74341">MNPKRNNIGDVDLTVITDPTCPRSYSTDTPTSDPPSSALTVTENNIEVHPLTLSSARKYILESETERGLRPDPSQPHNLHNDALLSSHDTKIVPLKRSEVWAWYFQNATYCAYGWVSAVLMVPLLIQDVAAIGGVEASNHAIPCDTSVADYKCVRRVFGDTYLDPGTISLYVSSLSAIVSFIVSLSIAAVADHGSYRKSLLVVFAILGCLASVAFFFVRDGSMLTLAVVLAPLGWACHNVSSVFSNAFLPIYARAHPDVLEAAERVEVQKTLLQMDETNRSMIQSGTVSTHSNSNNSSNPDLNDTSASHSSAPKRATQLGNVLEPTATDVEALTSATTEYRKVEEQVSNDLSARCMGAANVGAIIVQLTCIGISEGMNNSLLSLQIAIAFTGVWWLGWTIAVMPWLEARPGPPMPKGRNWIAYSWGQNYKTLKSMRKLSQITKFIFAWFMLSDGVNTLGALLYVITYQDLHFTHTKSIIMAVSISVAAFVGVYIFLYIRQYWKLSTKSMVGLTLGLYVLLTTYFVLPTYFTKSFGLRHEWEAWVAIVYLGLIISSFYSVSRVMMAELCPEGDENEWFSLFQLADKGSSWIGPFVTGGIQSITGEFRAGFWFPLALFAAGGLLLWSVDMSKGKDEAIAYKQDKAAKHQLLRSIPPITVTAAGEHSRRTSQKDLMWL</sequence>
<protein>
    <recommendedName>
        <fullName evidence="9">Autophagy-related protein</fullName>
    </recommendedName>
</protein>
<keyword evidence="3 9" id="KW-0813">Transport</keyword>
<dbReference type="EMBL" id="JAAAIP010000083">
    <property type="protein sequence ID" value="KAG0326383.1"/>
    <property type="molecule type" value="Genomic_DNA"/>
</dbReference>
<feature type="compositionally biased region" description="Polar residues" evidence="10">
    <location>
        <begin position="300"/>
        <end position="311"/>
    </location>
</feature>
<feature type="transmembrane region" description="Helical" evidence="9">
    <location>
        <begin position="444"/>
        <end position="465"/>
    </location>
</feature>
<dbReference type="Pfam" id="PF11700">
    <property type="entry name" value="ATG22"/>
    <property type="match status" value="1"/>
</dbReference>
<feature type="compositionally biased region" description="Low complexity" evidence="10">
    <location>
        <begin position="26"/>
        <end position="37"/>
    </location>
</feature>
<feature type="transmembrane region" description="Helical" evidence="9">
    <location>
        <begin position="607"/>
        <end position="626"/>
    </location>
</feature>
<evidence type="ECO:0000256" key="9">
    <source>
        <dbReference type="RuleBase" id="RU363073"/>
    </source>
</evidence>
<organism evidence="11 12">
    <name type="scientific">Dissophora globulifera</name>
    <dbReference type="NCBI Taxonomy" id="979702"/>
    <lineage>
        <taxon>Eukaryota</taxon>
        <taxon>Fungi</taxon>
        <taxon>Fungi incertae sedis</taxon>
        <taxon>Mucoromycota</taxon>
        <taxon>Mortierellomycotina</taxon>
        <taxon>Mortierellomycetes</taxon>
        <taxon>Mortierellales</taxon>
        <taxon>Mortierellaceae</taxon>
        <taxon>Dissophora</taxon>
    </lineage>
</organism>
<comment type="similarity">
    <text evidence="2 9">Belongs to the ATG22 family.</text>
</comment>
<evidence type="ECO:0000313" key="12">
    <source>
        <dbReference type="Proteomes" id="UP000738325"/>
    </source>
</evidence>
<dbReference type="InterPro" id="IPR044738">
    <property type="entry name" value="Atg22"/>
</dbReference>
<evidence type="ECO:0000256" key="10">
    <source>
        <dbReference type="SAM" id="MobiDB-lite"/>
    </source>
</evidence>
<evidence type="ECO:0000256" key="1">
    <source>
        <dbReference type="ARBA" id="ARBA00004127"/>
    </source>
</evidence>
<evidence type="ECO:0000256" key="6">
    <source>
        <dbReference type="ARBA" id="ARBA00022970"/>
    </source>
</evidence>
<dbReference type="PANTHER" id="PTHR23519">
    <property type="entry name" value="AUTOPHAGY-RELATED PROTEIN 22"/>
    <property type="match status" value="1"/>
</dbReference>
<comment type="caution">
    <text evidence="11">The sequence shown here is derived from an EMBL/GenBank/DDBJ whole genome shotgun (WGS) entry which is preliminary data.</text>
</comment>
<evidence type="ECO:0000256" key="7">
    <source>
        <dbReference type="ARBA" id="ARBA00022989"/>
    </source>
</evidence>
<feature type="transmembrane region" description="Helical" evidence="9">
    <location>
        <begin position="510"/>
        <end position="530"/>
    </location>
</feature>
<feature type="transmembrane region" description="Helical" evidence="9">
    <location>
        <begin position="101"/>
        <end position="126"/>
    </location>
</feature>
<dbReference type="SUPFAM" id="SSF103473">
    <property type="entry name" value="MFS general substrate transporter"/>
    <property type="match status" value="2"/>
</dbReference>
<feature type="transmembrane region" description="Helical" evidence="9">
    <location>
        <begin position="351"/>
        <end position="374"/>
    </location>
</feature>
<keyword evidence="6 9" id="KW-0029">Amino-acid transport</keyword>
<dbReference type="GO" id="GO:0012505">
    <property type="term" value="C:endomembrane system"/>
    <property type="evidence" value="ECO:0007669"/>
    <property type="project" value="UniProtKB-SubCell"/>
</dbReference>
<name>A0A9P6RRE4_9FUNG</name>
<keyword evidence="7 9" id="KW-1133">Transmembrane helix</keyword>
<dbReference type="PANTHER" id="PTHR23519:SF1">
    <property type="entry name" value="AUTOPHAGY-RELATED PROTEIN 22"/>
    <property type="match status" value="1"/>
</dbReference>
<keyword evidence="9" id="KW-0072">Autophagy</keyword>
<evidence type="ECO:0000256" key="5">
    <source>
        <dbReference type="ARBA" id="ARBA00022692"/>
    </source>
</evidence>
<proteinExistence type="inferred from homology"/>
<dbReference type="Proteomes" id="UP000738325">
    <property type="component" value="Unassembled WGS sequence"/>
</dbReference>
<dbReference type="GO" id="GO:0032974">
    <property type="term" value="P:amino acid transmembrane export from vacuole"/>
    <property type="evidence" value="ECO:0007669"/>
    <property type="project" value="InterPro"/>
</dbReference>
<feature type="transmembrane region" description="Helical" evidence="9">
    <location>
        <begin position="224"/>
        <end position="244"/>
    </location>
</feature>
<dbReference type="CDD" id="cd17483">
    <property type="entry name" value="MFS_Atg22_like"/>
    <property type="match status" value="1"/>
</dbReference>
<feature type="transmembrane region" description="Helical" evidence="9">
    <location>
        <begin position="168"/>
        <end position="188"/>
    </location>
</feature>
<evidence type="ECO:0000313" key="11">
    <source>
        <dbReference type="EMBL" id="KAG0326383.1"/>
    </source>
</evidence>
<accession>A0A9P6RRE4</accession>
<feature type="region of interest" description="Disordered" evidence="10">
    <location>
        <begin position="19"/>
        <end position="39"/>
    </location>
</feature>
<dbReference type="InterPro" id="IPR036259">
    <property type="entry name" value="MFS_trans_sf"/>
</dbReference>
<dbReference type="AlphaFoldDB" id="A0A9P6RRE4"/>
<feature type="transmembrane region" description="Helical" evidence="9">
    <location>
        <begin position="200"/>
        <end position="218"/>
    </location>
</feature>
<keyword evidence="5 9" id="KW-0812">Transmembrane</keyword>
<evidence type="ECO:0000256" key="3">
    <source>
        <dbReference type="ARBA" id="ARBA00022448"/>
    </source>
</evidence>
<comment type="function">
    <text evidence="9">Vacuolar effluxer which mediate the efflux of amino acids resulting from autophagic degradation. The release of autophagic amino acids allows the maintenance of protein synthesis and viability during nitrogen starvation.</text>
</comment>
<keyword evidence="4 9" id="KW-0926">Vacuole</keyword>
<dbReference type="InterPro" id="IPR050495">
    <property type="entry name" value="ATG22/LtaA_families"/>
</dbReference>
<feature type="transmembrane region" description="Helical" evidence="9">
    <location>
        <begin position="477"/>
        <end position="498"/>
    </location>
</feature>
<dbReference type="GO" id="GO:0005774">
    <property type="term" value="C:vacuolar membrane"/>
    <property type="evidence" value="ECO:0007669"/>
    <property type="project" value="UniProtKB-SubCell"/>
</dbReference>
<dbReference type="InterPro" id="IPR024671">
    <property type="entry name" value="Atg22-like"/>
</dbReference>
<evidence type="ECO:0000256" key="8">
    <source>
        <dbReference type="ARBA" id="ARBA00023136"/>
    </source>
</evidence>
<comment type="subcellular location">
    <subcellularLocation>
        <location evidence="1">Endomembrane system</location>
        <topology evidence="1">Multi-pass membrane protein</topology>
    </subcellularLocation>
    <subcellularLocation>
        <location evidence="9">Vacuole membrane</location>
        <topology evidence="9">Multi-pass membrane protein</topology>
    </subcellularLocation>
</comment>
<dbReference type="OrthoDB" id="192733at2759"/>
<gene>
    <name evidence="11" type="primary">ATG22_7</name>
    <name evidence="11" type="ORF">BGZ99_009623</name>
</gene>
<reference evidence="11" key="1">
    <citation type="journal article" date="2020" name="Fungal Divers.">
        <title>Resolving the Mortierellaceae phylogeny through synthesis of multi-gene phylogenetics and phylogenomics.</title>
        <authorList>
            <person name="Vandepol N."/>
            <person name="Liber J."/>
            <person name="Desiro A."/>
            <person name="Na H."/>
            <person name="Kennedy M."/>
            <person name="Barry K."/>
            <person name="Grigoriev I.V."/>
            <person name="Miller A.N."/>
            <person name="O'Donnell K."/>
            <person name="Stajich J.E."/>
            <person name="Bonito G."/>
        </authorList>
    </citation>
    <scope>NUCLEOTIDE SEQUENCE</scope>
    <source>
        <strain evidence="11">REB-010B</strain>
    </source>
</reference>
<feature type="region of interest" description="Disordered" evidence="10">
    <location>
        <begin position="285"/>
        <end position="323"/>
    </location>
</feature>
<keyword evidence="12" id="KW-1185">Reference proteome</keyword>
<evidence type="ECO:0000256" key="2">
    <source>
        <dbReference type="ARBA" id="ARBA00006978"/>
    </source>
</evidence>